<dbReference type="SUPFAM" id="SSF56973">
    <property type="entry name" value="Aerolisin/ETX pore-forming domain"/>
    <property type="match status" value="1"/>
</dbReference>
<organism evidence="3">
    <name type="scientific">Ixodes scapularis</name>
    <name type="common">Black-legged tick</name>
    <name type="synonym">Deer tick</name>
    <dbReference type="NCBI Taxonomy" id="6945"/>
    <lineage>
        <taxon>Eukaryota</taxon>
        <taxon>Metazoa</taxon>
        <taxon>Ecdysozoa</taxon>
        <taxon>Arthropoda</taxon>
        <taxon>Chelicerata</taxon>
        <taxon>Arachnida</taxon>
        <taxon>Acari</taxon>
        <taxon>Parasitiformes</taxon>
        <taxon>Ixodida</taxon>
        <taxon>Ixodoidea</taxon>
        <taxon>Ixodidae</taxon>
        <taxon>Ixodinae</taxon>
        <taxon>Ixodes</taxon>
    </lineage>
</organism>
<dbReference type="OrthoDB" id="6492242at2759"/>
<dbReference type="PANTHER" id="PTHR34007">
    <property type="entry name" value="AEROLYSIN-LIKE PROTEIN-RELATED"/>
    <property type="match status" value="1"/>
</dbReference>
<sequence>MTGSGSLLLGAVFLLTLVIQQTGAANPGVFDLPKKIQEFVDHESRRFNVPVNWWNMYGNHSHLIEWAEKYRQYKVSSTVGSFQYGSVSKSSFEPRVVHTELSHNDMSTEPIIVSVKRTKTRTHQYSWQTQNTMSVGHSLSIEVGLPKVVSITGSFSKTVSLSKTTGQVETVSEEYTAEVKVTIPPMKSAKIEWVITDVTQEIPWTAQIDVEGWFAIWLPEKGQQPLPLDLPGQSPRGPAPERNQRRIELHGKGHLHGRPRDQFKPSREPVRQRGL</sequence>
<proteinExistence type="predicted"/>
<dbReference type="InterPro" id="IPR053280">
    <property type="entry name" value="Aerolysin-like_pore-former"/>
</dbReference>
<feature type="compositionally biased region" description="Basic and acidic residues" evidence="1">
    <location>
        <begin position="242"/>
        <end position="251"/>
    </location>
</feature>
<protein>
    <submittedName>
        <fullName evidence="3">Putative cytotoxin</fullName>
    </submittedName>
</protein>
<dbReference type="VEuPathDB" id="VectorBase:ISCW019656"/>
<dbReference type="VEuPathDB" id="VectorBase:ISCI019656"/>
<dbReference type="AlphaFoldDB" id="A0A4D5RSQ2"/>
<keyword evidence="2" id="KW-0732">Signal</keyword>
<evidence type="ECO:0000256" key="1">
    <source>
        <dbReference type="SAM" id="MobiDB-lite"/>
    </source>
</evidence>
<evidence type="ECO:0000313" key="3">
    <source>
        <dbReference type="EMBL" id="MOY40320.1"/>
    </source>
</evidence>
<name>A0A4D5RSQ2_IXOSC</name>
<dbReference type="EMBL" id="GHJT01006349">
    <property type="protein sequence ID" value="MOY40320.1"/>
    <property type="molecule type" value="Transcribed_RNA"/>
</dbReference>
<accession>A0A4D5RSQ2</accession>
<reference evidence="3" key="1">
    <citation type="submission" date="2019-04" db="EMBL/GenBank/DDBJ databases">
        <title>An insight into the mialome of Ixodes scapularis.</title>
        <authorList>
            <person name="Ribeiro J.M."/>
            <person name="Mather T.N."/>
            <person name="Karim S."/>
        </authorList>
    </citation>
    <scope>NUCLEOTIDE SEQUENCE</scope>
</reference>
<feature type="region of interest" description="Disordered" evidence="1">
    <location>
        <begin position="225"/>
        <end position="275"/>
    </location>
</feature>
<dbReference type="PANTHER" id="PTHR34007:SF1">
    <property type="entry name" value="AEROLYSIN-LIKE PROTEIN-RELATED"/>
    <property type="match status" value="1"/>
</dbReference>
<feature type="signal peptide" evidence="2">
    <location>
        <begin position="1"/>
        <end position="24"/>
    </location>
</feature>
<feature type="chain" id="PRO_5020029175" evidence="2">
    <location>
        <begin position="25"/>
        <end position="275"/>
    </location>
</feature>
<feature type="compositionally biased region" description="Basic and acidic residues" evidence="1">
    <location>
        <begin position="258"/>
        <end position="275"/>
    </location>
</feature>
<evidence type="ECO:0000256" key="2">
    <source>
        <dbReference type="SAM" id="SignalP"/>
    </source>
</evidence>
<dbReference type="Gene3D" id="2.170.15.10">
    <property type="entry name" value="Proaerolysin, chain A, domain 3"/>
    <property type="match status" value="1"/>
</dbReference>
<dbReference type="VEuPathDB" id="VectorBase:ISCP_002020"/>